<comment type="caution">
    <text evidence="3">The sequence shown here is derived from an EMBL/GenBank/DDBJ whole genome shotgun (WGS) entry which is preliminary data.</text>
</comment>
<accession>A0ABU6Y2R1</accession>
<organism evidence="3 4">
    <name type="scientific">Stylosanthes scabra</name>
    <dbReference type="NCBI Taxonomy" id="79078"/>
    <lineage>
        <taxon>Eukaryota</taxon>
        <taxon>Viridiplantae</taxon>
        <taxon>Streptophyta</taxon>
        <taxon>Embryophyta</taxon>
        <taxon>Tracheophyta</taxon>
        <taxon>Spermatophyta</taxon>
        <taxon>Magnoliopsida</taxon>
        <taxon>eudicotyledons</taxon>
        <taxon>Gunneridae</taxon>
        <taxon>Pentapetalae</taxon>
        <taxon>rosids</taxon>
        <taxon>fabids</taxon>
        <taxon>Fabales</taxon>
        <taxon>Fabaceae</taxon>
        <taxon>Papilionoideae</taxon>
        <taxon>50 kb inversion clade</taxon>
        <taxon>dalbergioids sensu lato</taxon>
        <taxon>Dalbergieae</taxon>
        <taxon>Pterocarpus clade</taxon>
        <taxon>Stylosanthes</taxon>
    </lineage>
</organism>
<name>A0ABU6Y2R1_9FABA</name>
<reference evidence="3 4" key="1">
    <citation type="journal article" date="2023" name="Plants (Basel)">
        <title>Bridging the Gap: Combining Genomics and Transcriptomics Approaches to Understand Stylosanthes scabra, an Orphan Legume from the Brazilian Caatinga.</title>
        <authorList>
            <person name="Ferreira-Neto J.R.C."/>
            <person name="da Silva M.D."/>
            <person name="Binneck E."/>
            <person name="de Melo N.F."/>
            <person name="da Silva R.H."/>
            <person name="de Melo A.L.T.M."/>
            <person name="Pandolfi V."/>
            <person name="Bustamante F.O."/>
            <person name="Brasileiro-Vidal A.C."/>
            <person name="Benko-Iseppon A.M."/>
        </authorList>
    </citation>
    <scope>NUCLEOTIDE SEQUENCE [LARGE SCALE GENOMIC DNA]</scope>
    <source>
        <tissue evidence="3">Leaves</tissue>
    </source>
</reference>
<gene>
    <name evidence="3" type="ORF">PIB30_007760</name>
</gene>
<evidence type="ECO:0000256" key="1">
    <source>
        <dbReference type="ARBA" id="ARBA00022821"/>
    </source>
</evidence>
<dbReference type="PANTHER" id="PTHR33463">
    <property type="entry name" value="NB-ARC DOMAIN-CONTAINING PROTEIN-RELATED"/>
    <property type="match status" value="1"/>
</dbReference>
<dbReference type="InterPro" id="IPR027417">
    <property type="entry name" value="P-loop_NTPase"/>
</dbReference>
<evidence type="ECO:0000259" key="2">
    <source>
        <dbReference type="Pfam" id="PF00931"/>
    </source>
</evidence>
<proteinExistence type="predicted"/>
<dbReference type="InterPro" id="IPR002182">
    <property type="entry name" value="NB-ARC"/>
</dbReference>
<dbReference type="InterPro" id="IPR050905">
    <property type="entry name" value="Plant_NBS-LRR"/>
</dbReference>
<protein>
    <recommendedName>
        <fullName evidence="2">NB-ARC domain-containing protein</fullName>
    </recommendedName>
</protein>
<evidence type="ECO:0000313" key="3">
    <source>
        <dbReference type="EMBL" id="MED6204289.1"/>
    </source>
</evidence>
<dbReference type="Proteomes" id="UP001341840">
    <property type="component" value="Unassembled WGS sequence"/>
</dbReference>
<sequence length="244" mass="28069">MSISFVPGFLQDRAIQAALDFLTTQLGYVWDYEKRFEDLSKVAENLKNDRDGVHDKAEEDEGRYGRAIYDNIVEWLARVDEIVAEYEKFKEDHEKNGEYALDFSFPNLDVRYKRSKTAEDIKERVEGLQNEKHDNISRWQGPLSSMGYALPAVEYEKLDSRKQNMEDITKALEDSNATMVGVHGLAGMGKTTLVIEAVNRVQKQEPMLFDKVIMANVTKRPDIRKIQGQIADMLGITLQEENHF</sequence>
<dbReference type="Pfam" id="PF00931">
    <property type="entry name" value="NB-ARC"/>
    <property type="match status" value="1"/>
</dbReference>
<dbReference type="EMBL" id="JASCZI010241672">
    <property type="protein sequence ID" value="MED6204289.1"/>
    <property type="molecule type" value="Genomic_DNA"/>
</dbReference>
<dbReference type="PANTHER" id="PTHR33463:SF198">
    <property type="entry name" value="RPP4C3"/>
    <property type="match status" value="1"/>
</dbReference>
<evidence type="ECO:0000313" key="4">
    <source>
        <dbReference type="Proteomes" id="UP001341840"/>
    </source>
</evidence>
<keyword evidence="4" id="KW-1185">Reference proteome</keyword>
<dbReference type="SUPFAM" id="SSF52540">
    <property type="entry name" value="P-loop containing nucleoside triphosphate hydrolases"/>
    <property type="match status" value="1"/>
</dbReference>
<dbReference type="Gene3D" id="3.40.50.300">
    <property type="entry name" value="P-loop containing nucleotide triphosphate hydrolases"/>
    <property type="match status" value="1"/>
</dbReference>
<feature type="domain" description="NB-ARC" evidence="2">
    <location>
        <begin position="162"/>
        <end position="242"/>
    </location>
</feature>
<keyword evidence="1" id="KW-0611">Plant defense</keyword>